<evidence type="ECO:0000259" key="8">
    <source>
        <dbReference type="Pfam" id="PF00266"/>
    </source>
</evidence>
<keyword evidence="6" id="KW-0411">Iron-sulfur</keyword>
<name>A0A4R8LMW2_9BACL</name>
<evidence type="ECO:0000256" key="2">
    <source>
        <dbReference type="ARBA" id="ARBA00006490"/>
    </source>
</evidence>
<keyword evidence="5" id="KW-0408">Iron</keyword>
<accession>A0A4R8LMW2</accession>
<comment type="similarity">
    <text evidence="2">Belongs to the class-V pyridoxal-phosphate-dependent aminotransferase family. NifS/IscS subfamily.</text>
</comment>
<evidence type="ECO:0000313" key="9">
    <source>
        <dbReference type="EMBL" id="TDY46680.1"/>
    </source>
</evidence>
<dbReference type="Gene3D" id="3.90.1150.10">
    <property type="entry name" value="Aspartate Aminotransferase, domain 1"/>
    <property type="match status" value="1"/>
</dbReference>
<dbReference type="Proteomes" id="UP000294581">
    <property type="component" value="Unassembled WGS sequence"/>
</dbReference>
<reference evidence="9 10" key="1">
    <citation type="submission" date="2019-03" db="EMBL/GenBank/DDBJ databases">
        <title>Genomic Encyclopedia of Type Strains, Phase IV (KMG-IV): sequencing the most valuable type-strain genomes for metagenomic binning, comparative biology and taxonomic classification.</title>
        <authorList>
            <person name="Goeker M."/>
        </authorList>
    </citation>
    <scope>NUCLEOTIDE SEQUENCE [LARGE SCALE GENOMIC DNA]</scope>
    <source>
        <strain evidence="9 10">DSM 17974</strain>
    </source>
</reference>
<dbReference type="PANTHER" id="PTHR11601:SF50">
    <property type="entry name" value="CYSTEINE DESULFURASE ISCS 2-RELATED"/>
    <property type="match status" value="1"/>
</dbReference>
<dbReference type="PANTHER" id="PTHR11601">
    <property type="entry name" value="CYSTEINE DESULFURYLASE FAMILY MEMBER"/>
    <property type="match status" value="1"/>
</dbReference>
<evidence type="ECO:0000256" key="7">
    <source>
        <dbReference type="RuleBase" id="RU004504"/>
    </source>
</evidence>
<evidence type="ECO:0000256" key="1">
    <source>
        <dbReference type="ARBA" id="ARBA00001933"/>
    </source>
</evidence>
<evidence type="ECO:0000256" key="3">
    <source>
        <dbReference type="ARBA" id="ARBA00022723"/>
    </source>
</evidence>
<dbReference type="GO" id="GO:0046872">
    <property type="term" value="F:metal ion binding"/>
    <property type="evidence" value="ECO:0007669"/>
    <property type="project" value="UniProtKB-KW"/>
</dbReference>
<dbReference type="Gene3D" id="3.40.640.10">
    <property type="entry name" value="Type I PLP-dependent aspartate aminotransferase-like (Major domain)"/>
    <property type="match status" value="1"/>
</dbReference>
<feature type="domain" description="Aminotransferase class V" evidence="8">
    <location>
        <begin position="6"/>
        <end position="367"/>
    </location>
</feature>
<gene>
    <name evidence="9" type="ORF">C7445_106106</name>
</gene>
<dbReference type="GO" id="GO:0003824">
    <property type="term" value="F:catalytic activity"/>
    <property type="evidence" value="ECO:0007669"/>
    <property type="project" value="UniProtKB-ARBA"/>
</dbReference>
<organism evidence="9 10">
    <name type="scientific">Alicyclobacillus sacchari</name>
    <dbReference type="NCBI Taxonomy" id="392010"/>
    <lineage>
        <taxon>Bacteria</taxon>
        <taxon>Bacillati</taxon>
        <taxon>Bacillota</taxon>
        <taxon>Bacilli</taxon>
        <taxon>Bacillales</taxon>
        <taxon>Alicyclobacillaceae</taxon>
        <taxon>Alicyclobacillus</taxon>
    </lineage>
</organism>
<dbReference type="Gene3D" id="1.10.260.50">
    <property type="match status" value="1"/>
</dbReference>
<evidence type="ECO:0000256" key="4">
    <source>
        <dbReference type="ARBA" id="ARBA00022898"/>
    </source>
</evidence>
<dbReference type="InterPro" id="IPR015421">
    <property type="entry name" value="PyrdxlP-dep_Trfase_major"/>
</dbReference>
<dbReference type="OrthoDB" id="9808002at2"/>
<protein>
    <submittedName>
        <fullName evidence="9">Cysteine desulfurase</fullName>
    </submittedName>
</protein>
<dbReference type="GO" id="GO:0051536">
    <property type="term" value="F:iron-sulfur cluster binding"/>
    <property type="evidence" value="ECO:0007669"/>
    <property type="project" value="UniProtKB-KW"/>
</dbReference>
<evidence type="ECO:0000256" key="6">
    <source>
        <dbReference type="ARBA" id="ARBA00023014"/>
    </source>
</evidence>
<keyword evidence="10" id="KW-1185">Reference proteome</keyword>
<dbReference type="PIRSF" id="PIRSF005572">
    <property type="entry name" value="NifS"/>
    <property type="match status" value="1"/>
</dbReference>
<dbReference type="RefSeq" id="WP_134159536.1">
    <property type="nucleotide sequence ID" value="NZ_SORF01000006.1"/>
</dbReference>
<dbReference type="SUPFAM" id="SSF53383">
    <property type="entry name" value="PLP-dependent transferases"/>
    <property type="match status" value="1"/>
</dbReference>
<dbReference type="InterPro" id="IPR020578">
    <property type="entry name" value="Aminotrans_V_PyrdxlP_BS"/>
</dbReference>
<sequence>MEGALYLDYAATAPLSSVVRARLHEWIDVFGNPSSLHRIGMEAEALLSEARKTLRQALGADHGDIVFTGGGTEANNLAIFGSAALLQNRGRHLVTTAVEHPAVREAFGRLAEHGFEVTHVRPTNQGDIAVNDVLAAVRDDTSLVSVMHVNNETGAIFPVEALADKLSAWPKVRFHVDGTQALGKIPVSLADNTNIHLYTVSGHKVGGLKGVGALYVRQGVRLSPHVVGGGQEFGLRSGTENVLGAISFAEAAREAVQDMEAARQDAHAHRQSFIEGLERIGHWVVFSPASASPYIVYAALPGLKGEVIVHALEEKGVYVSAGSACSSGKRSRHTSHVLAAMGVDKRVADGAVRFSWHPRTSQAELEQALTLVAERTRWLLDMMGRR</sequence>
<dbReference type="InterPro" id="IPR015424">
    <property type="entry name" value="PyrdxlP-dep_Trfase"/>
</dbReference>
<dbReference type="InterPro" id="IPR000192">
    <property type="entry name" value="Aminotrans_V_dom"/>
</dbReference>
<comment type="cofactor">
    <cofactor evidence="1 7">
        <name>pyridoxal 5'-phosphate</name>
        <dbReference type="ChEBI" id="CHEBI:597326"/>
    </cofactor>
</comment>
<dbReference type="InterPro" id="IPR016454">
    <property type="entry name" value="Cysteine_dSase"/>
</dbReference>
<evidence type="ECO:0000313" key="10">
    <source>
        <dbReference type="Proteomes" id="UP000294581"/>
    </source>
</evidence>
<dbReference type="AlphaFoldDB" id="A0A4R8LMW2"/>
<dbReference type="InterPro" id="IPR015422">
    <property type="entry name" value="PyrdxlP-dep_Trfase_small"/>
</dbReference>
<dbReference type="PROSITE" id="PS00595">
    <property type="entry name" value="AA_TRANSFER_CLASS_5"/>
    <property type="match status" value="1"/>
</dbReference>
<evidence type="ECO:0000256" key="5">
    <source>
        <dbReference type="ARBA" id="ARBA00023004"/>
    </source>
</evidence>
<dbReference type="Pfam" id="PF00266">
    <property type="entry name" value="Aminotran_5"/>
    <property type="match status" value="1"/>
</dbReference>
<keyword evidence="4" id="KW-0663">Pyridoxal phosphate</keyword>
<comment type="caution">
    <text evidence="9">The sequence shown here is derived from an EMBL/GenBank/DDBJ whole genome shotgun (WGS) entry which is preliminary data.</text>
</comment>
<proteinExistence type="inferred from homology"/>
<dbReference type="EMBL" id="SORF01000006">
    <property type="protein sequence ID" value="TDY46680.1"/>
    <property type="molecule type" value="Genomic_DNA"/>
</dbReference>
<keyword evidence="3" id="KW-0479">Metal-binding</keyword>